<feature type="domain" description="dTDP-4-dehydro-6-deoxy-alpha-D-glucopyranose 2,3-dehydratase" evidence="2">
    <location>
        <begin position="37"/>
        <end position="238"/>
    </location>
</feature>
<dbReference type="Gene3D" id="3.90.79.40">
    <property type="entry name" value="EvaA sugar 2,3-dehydratase subunit"/>
    <property type="match status" value="2"/>
</dbReference>
<gene>
    <name evidence="3" type="ORF">CKY47_33105</name>
</gene>
<protein>
    <submittedName>
        <fullName evidence="3">NDP-hexose 2,3-dehydratase</fullName>
    </submittedName>
</protein>
<reference evidence="3 4" key="1">
    <citation type="submission" date="2017-06" db="EMBL/GenBank/DDBJ databases">
        <title>Cultured bacterium strain Saccharothrix yanglingensis Hhs.015.</title>
        <authorList>
            <person name="Xia Y."/>
        </authorList>
    </citation>
    <scope>NUCLEOTIDE SEQUENCE [LARGE SCALE GENOMIC DNA]</scope>
    <source>
        <strain evidence="3 4">Hhs.015</strain>
    </source>
</reference>
<evidence type="ECO:0000313" key="3">
    <source>
        <dbReference type="EMBL" id="MDQ2588704.1"/>
    </source>
</evidence>
<dbReference type="InterPro" id="IPR038153">
    <property type="entry name" value="EvaA-like_sf"/>
</dbReference>
<dbReference type="RefSeq" id="WP_306750360.1">
    <property type="nucleotide sequence ID" value="NZ_NSDM01000021.1"/>
</dbReference>
<feature type="region of interest" description="Disordered" evidence="1">
    <location>
        <begin position="1"/>
        <end position="24"/>
    </location>
</feature>
<comment type="caution">
    <text evidence="3">The sequence shown here is derived from an EMBL/GenBank/DDBJ whole genome shotgun (WGS) entry which is preliminary data.</text>
</comment>
<feature type="domain" description="dTDP-4-dehydro-6-deoxy-alpha-D-glucopyranose 2,3-dehydratase" evidence="2">
    <location>
        <begin position="270"/>
        <end position="471"/>
    </location>
</feature>
<organism evidence="3 4">
    <name type="scientific">Saccharothrix yanglingensis</name>
    <dbReference type="NCBI Taxonomy" id="659496"/>
    <lineage>
        <taxon>Bacteria</taxon>
        <taxon>Bacillati</taxon>
        <taxon>Actinomycetota</taxon>
        <taxon>Actinomycetes</taxon>
        <taxon>Pseudonocardiales</taxon>
        <taxon>Pseudonocardiaceae</taxon>
        <taxon>Saccharothrix</taxon>
    </lineage>
</organism>
<dbReference type="Proteomes" id="UP001225605">
    <property type="component" value="Unassembled WGS sequence"/>
</dbReference>
<name>A0ABU0XBT4_9PSEU</name>
<sequence>MQPVAELGQLRRADPSRSSRVERSLRARDGGVLDDAGFRAWLADRRRAQRQEVRRVPLAAMDRWGFAHETGNLGHVSGRFFTIEGIHVTTDSGAVREWAQPIINQPEIGILGIAVREIDGVLHCLVQAKYEPGNVNGVQLSPTVQATRSNYMRVHGGAEVPYLSLFREAEPSRVLADVLQSEQGAWFYRKRNRNMVVEVGDDVEAHEDFCWLTLGQLLALLDEDDLVSMDTRTVLSCIPYGGGEAGGPTPFAEALRRSRSAEEGGLHTTTEVLSWITGMHARHELHARRIPLCTVGDWKRTDYEIAHVEGRYFKVVAVDVLANSREVSSWRQPLLEPVGTGVAALLVREFHGVLHVLVNAHVEPGYLDTVELAPTVQATPENYAHLPAEHQPRFLDLVLAPDPAKVRFDTVLSEEGGRFLHARTRYLVVEDDSVPAQAPPGFHWLTVHQLADLLQHSHYVNVQARTLFACLLAA</sequence>
<dbReference type="Pfam" id="PF03559">
    <property type="entry name" value="Hexose_dehydrat"/>
    <property type="match status" value="2"/>
</dbReference>
<proteinExistence type="predicted"/>
<evidence type="ECO:0000259" key="2">
    <source>
        <dbReference type="Pfam" id="PF03559"/>
    </source>
</evidence>
<evidence type="ECO:0000313" key="4">
    <source>
        <dbReference type="Proteomes" id="UP001225605"/>
    </source>
</evidence>
<accession>A0ABU0XBT4</accession>
<dbReference type="InterPro" id="IPR005212">
    <property type="entry name" value="EvaA-like"/>
</dbReference>
<keyword evidence="4" id="KW-1185">Reference proteome</keyword>
<evidence type="ECO:0000256" key="1">
    <source>
        <dbReference type="SAM" id="MobiDB-lite"/>
    </source>
</evidence>
<dbReference type="EMBL" id="NSDM01000021">
    <property type="protein sequence ID" value="MDQ2588704.1"/>
    <property type="molecule type" value="Genomic_DNA"/>
</dbReference>
<feature type="compositionally biased region" description="Basic and acidic residues" evidence="1">
    <location>
        <begin position="9"/>
        <end position="24"/>
    </location>
</feature>